<dbReference type="InterPro" id="IPR047506">
    <property type="entry name" value="UBR7-like_UBR-box"/>
</dbReference>
<comment type="caution">
    <text evidence="7">The sequence shown here is derived from an EMBL/GenBank/DDBJ whole genome shotgun (WGS) entry which is preliminary data.</text>
</comment>
<gene>
    <name evidence="7" type="ORF">JG688_00003842</name>
</gene>
<dbReference type="GO" id="GO:0061630">
    <property type="term" value="F:ubiquitin protein ligase activity"/>
    <property type="evidence" value="ECO:0007669"/>
    <property type="project" value="InterPro"/>
</dbReference>
<name>A0A8J5MHE7_9STRA</name>
<dbReference type="GO" id="GO:0008270">
    <property type="term" value="F:zinc ion binding"/>
    <property type="evidence" value="ECO:0007669"/>
    <property type="project" value="UniProtKB-KW"/>
</dbReference>
<feature type="zinc finger region" description="UBR-type" evidence="4">
    <location>
        <begin position="59"/>
        <end position="135"/>
    </location>
</feature>
<dbReference type="EMBL" id="JAENGY010000125">
    <property type="protein sequence ID" value="KAG6972782.1"/>
    <property type="molecule type" value="Genomic_DNA"/>
</dbReference>
<dbReference type="PANTHER" id="PTHR13513:SF9">
    <property type="entry name" value="E3 UBIQUITIN-PROTEIN LIGASE UBR7-RELATED"/>
    <property type="match status" value="1"/>
</dbReference>
<feature type="region of interest" description="Disordered" evidence="5">
    <location>
        <begin position="254"/>
        <end position="279"/>
    </location>
</feature>
<evidence type="ECO:0000256" key="3">
    <source>
        <dbReference type="ARBA" id="ARBA00022833"/>
    </source>
</evidence>
<feature type="compositionally biased region" description="Polar residues" evidence="5">
    <location>
        <begin position="1"/>
        <end position="12"/>
    </location>
</feature>
<dbReference type="InterPro" id="IPR003126">
    <property type="entry name" value="Znf_UBR"/>
</dbReference>
<feature type="region of interest" description="Disordered" evidence="5">
    <location>
        <begin position="1"/>
        <end position="31"/>
    </location>
</feature>
<dbReference type="PROSITE" id="PS51157">
    <property type="entry name" value="ZF_UBR"/>
    <property type="match status" value="1"/>
</dbReference>
<feature type="region of interest" description="Disordered" evidence="5">
    <location>
        <begin position="191"/>
        <end position="230"/>
    </location>
</feature>
<evidence type="ECO:0000313" key="8">
    <source>
        <dbReference type="Proteomes" id="UP000709295"/>
    </source>
</evidence>
<keyword evidence="2" id="KW-0863">Zinc-finger</keyword>
<evidence type="ECO:0000313" key="7">
    <source>
        <dbReference type="EMBL" id="KAG6972782.1"/>
    </source>
</evidence>
<dbReference type="CDD" id="cd15542">
    <property type="entry name" value="PHD_UBR7"/>
    <property type="match status" value="1"/>
</dbReference>
<feature type="compositionally biased region" description="Acidic residues" evidence="5">
    <location>
        <begin position="18"/>
        <end position="31"/>
    </location>
</feature>
<evidence type="ECO:0000259" key="6">
    <source>
        <dbReference type="PROSITE" id="PS51157"/>
    </source>
</evidence>
<feature type="domain" description="UBR-type" evidence="6">
    <location>
        <begin position="59"/>
        <end position="135"/>
    </location>
</feature>
<organism evidence="7 8">
    <name type="scientific">Phytophthora aleatoria</name>
    <dbReference type="NCBI Taxonomy" id="2496075"/>
    <lineage>
        <taxon>Eukaryota</taxon>
        <taxon>Sar</taxon>
        <taxon>Stramenopiles</taxon>
        <taxon>Oomycota</taxon>
        <taxon>Peronosporomycetes</taxon>
        <taxon>Peronosporales</taxon>
        <taxon>Peronosporaceae</taxon>
        <taxon>Phytophthora</taxon>
    </lineage>
</organism>
<keyword evidence="1" id="KW-0479">Metal-binding</keyword>
<keyword evidence="8" id="KW-1185">Reference proteome</keyword>
<dbReference type="GO" id="GO:0005737">
    <property type="term" value="C:cytoplasm"/>
    <property type="evidence" value="ECO:0007669"/>
    <property type="project" value="TreeGrafter"/>
</dbReference>
<evidence type="ECO:0000256" key="1">
    <source>
        <dbReference type="ARBA" id="ARBA00022723"/>
    </source>
</evidence>
<reference evidence="7" key="1">
    <citation type="submission" date="2021-01" db="EMBL/GenBank/DDBJ databases">
        <title>Phytophthora aleatoria, a newly-described species from Pinus radiata is distinct from Phytophthora cactorum isolates based on comparative genomics.</title>
        <authorList>
            <person name="Mcdougal R."/>
            <person name="Panda P."/>
            <person name="Williams N."/>
            <person name="Studholme D.J."/>
        </authorList>
    </citation>
    <scope>NUCLEOTIDE SEQUENCE</scope>
    <source>
        <strain evidence="7">NZFS 4037</strain>
    </source>
</reference>
<accession>A0A8J5MHE7</accession>
<dbReference type="PANTHER" id="PTHR13513">
    <property type="entry name" value="E3 UBIQUITIN-PROTEIN LIGASE UBR7"/>
    <property type="match status" value="1"/>
</dbReference>
<evidence type="ECO:0000256" key="5">
    <source>
        <dbReference type="SAM" id="MobiDB-lite"/>
    </source>
</evidence>
<evidence type="ECO:0000256" key="4">
    <source>
        <dbReference type="PROSITE-ProRule" id="PRU00508"/>
    </source>
</evidence>
<dbReference type="SMART" id="SM00396">
    <property type="entry name" value="ZnF_UBR1"/>
    <property type="match status" value="1"/>
</dbReference>
<proteinExistence type="predicted"/>
<dbReference type="Pfam" id="PF02207">
    <property type="entry name" value="zf-UBR"/>
    <property type="match status" value="1"/>
</dbReference>
<sequence>METPTAAAQVTGNKRDREEEEQQATNEDDDEVVTLSDVLKHNEQMTETADAVLGDASDTHCSYPMGYMRQAVYACMTCTPDAREKPETRAGVCLACTYNCHQDHELVELYTKRSFRCDCGNEKFPKGNPCKLEADKAPTNPRNTYSQNYGGLYCNCHRPYPDPERTTPEIMVQCVICEDWLHEEHIFKDVDEKPSAIQDTATEETPASAETDKDSPDDADAATDSGNTVPPESFDELICLECMKKHPFLMAYTVDSPDNGEETPAGNGEDSSRAKETDTNECVLQVKQLQLETQGSTTLRPTFWSSDWRNDLCPCTSCVSLFEKHGIAFLLDPEDSLHVYEATAREKKTASDEEIAQRAFANTLTHEQQVEVAMGYSLMKNNLQQYLAGFAATGKTVRKEDIQNFFETLSQAKRQKTE</sequence>
<keyword evidence="3" id="KW-0862">Zinc</keyword>
<dbReference type="CDD" id="cd19677">
    <property type="entry name" value="UBR-box_UBR7"/>
    <property type="match status" value="1"/>
</dbReference>
<dbReference type="Proteomes" id="UP000709295">
    <property type="component" value="Unassembled WGS sequence"/>
</dbReference>
<evidence type="ECO:0000256" key="2">
    <source>
        <dbReference type="ARBA" id="ARBA00022771"/>
    </source>
</evidence>
<dbReference type="AlphaFoldDB" id="A0A8J5MHE7"/>
<dbReference type="InterPro" id="IPR040204">
    <property type="entry name" value="UBR7"/>
</dbReference>
<protein>
    <recommendedName>
        <fullName evidence="6">UBR-type domain-containing protein</fullName>
    </recommendedName>
</protein>